<sequence>MWGAGHSFSAAVVPDLVESQVLVSNARGVLACSLAEWALFACGYFAKDLPRMLAQQQAAKWEKYNVEEHRGKKMGIIAMRREAVFINIGQGMHCGRGLPSHQQACLIFYNSSGPFERLEVDCNKHETQRSEITSRLHKSLSDTSKRQVGNRGFEFGPQFFVSGDESELALVPESLSWH</sequence>
<accession>A0AAW1T3I5</accession>
<dbReference type="PANTHER" id="PTHR43333">
    <property type="entry name" value="2-HACID_DH_C DOMAIN-CONTAINING PROTEIN"/>
    <property type="match status" value="1"/>
</dbReference>
<dbReference type="PANTHER" id="PTHR43333:SF1">
    <property type="entry name" value="D-ISOMER SPECIFIC 2-HYDROXYACID DEHYDROGENASE NAD-BINDING DOMAIN-CONTAINING PROTEIN"/>
    <property type="match status" value="1"/>
</dbReference>
<dbReference type="AlphaFoldDB" id="A0AAW1T3I5"/>
<evidence type="ECO:0000313" key="4">
    <source>
        <dbReference type="Proteomes" id="UP001485043"/>
    </source>
</evidence>
<keyword evidence="1" id="KW-0560">Oxidoreductase</keyword>
<organism evidence="3 4">
    <name type="scientific">Apatococcus fuscideae</name>
    <dbReference type="NCBI Taxonomy" id="2026836"/>
    <lineage>
        <taxon>Eukaryota</taxon>
        <taxon>Viridiplantae</taxon>
        <taxon>Chlorophyta</taxon>
        <taxon>core chlorophytes</taxon>
        <taxon>Trebouxiophyceae</taxon>
        <taxon>Chlorellales</taxon>
        <taxon>Chlorellaceae</taxon>
        <taxon>Apatococcus</taxon>
    </lineage>
</organism>
<name>A0AAW1T3I5_9CHLO</name>
<evidence type="ECO:0000256" key="1">
    <source>
        <dbReference type="ARBA" id="ARBA00023002"/>
    </source>
</evidence>
<protein>
    <submittedName>
        <fullName evidence="3">Uncharacterized protein</fullName>
    </submittedName>
</protein>
<dbReference type="Proteomes" id="UP001485043">
    <property type="component" value="Unassembled WGS sequence"/>
</dbReference>
<dbReference type="GO" id="GO:0016491">
    <property type="term" value="F:oxidoreductase activity"/>
    <property type="evidence" value="ECO:0007669"/>
    <property type="project" value="UniProtKB-KW"/>
</dbReference>
<comment type="caution">
    <text evidence="3">The sequence shown here is derived from an EMBL/GenBank/DDBJ whole genome shotgun (WGS) entry which is preliminary data.</text>
</comment>
<dbReference type="EMBL" id="JALJOV010000363">
    <property type="protein sequence ID" value="KAK9864356.1"/>
    <property type="molecule type" value="Genomic_DNA"/>
</dbReference>
<proteinExistence type="predicted"/>
<keyword evidence="4" id="KW-1185">Reference proteome</keyword>
<gene>
    <name evidence="3" type="ORF">WJX84_000647</name>
</gene>
<evidence type="ECO:0000256" key="2">
    <source>
        <dbReference type="ARBA" id="ARBA00023027"/>
    </source>
</evidence>
<keyword evidence="2" id="KW-0520">NAD</keyword>
<reference evidence="3 4" key="1">
    <citation type="journal article" date="2024" name="Nat. Commun.">
        <title>Phylogenomics reveals the evolutionary origins of lichenization in chlorophyte algae.</title>
        <authorList>
            <person name="Puginier C."/>
            <person name="Libourel C."/>
            <person name="Otte J."/>
            <person name="Skaloud P."/>
            <person name="Haon M."/>
            <person name="Grisel S."/>
            <person name="Petersen M."/>
            <person name="Berrin J.G."/>
            <person name="Delaux P.M."/>
            <person name="Dal Grande F."/>
            <person name="Keller J."/>
        </authorList>
    </citation>
    <scope>NUCLEOTIDE SEQUENCE [LARGE SCALE GENOMIC DNA]</scope>
    <source>
        <strain evidence="3 4">SAG 2523</strain>
    </source>
</reference>
<dbReference type="Gene3D" id="3.40.50.720">
    <property type="entry name" value="NAD(P)-binding Rossmann-like Domain"/>
    <property type="match status" value="2"/>
</dbReference>
<evidence type="ECO:0000313" key="3">
    <source>
        <dbReference type="EMBL" id="KAK9864356.1"/>
    </source>
</evidence>